<dbReference type="EC" id="2.7.7.108" evidence="5"/>
<gene>
    <name evidence="9" type="ORF">HMPREF9444_01174</name>
</gene>
<dbReference type="GO" id="GO:0070733">
    <property type="term" value="F:AMPylase activity"/>
    <property type="evidence" value="ECO:0007669"/>
    <property type="project" value="UniProtKB-EC"/>
</dbReference>
<dbReference type="HOGENOM" id="CLU_080158_0_2_6"/>
<proteinExistence type="predicted"/>
<evidence type="ECO:0000256" key="5">
    <source>
        <dbReference type="ARBA" id="ARBA00034531"/>
    </source>
</evidence>
<keyword evidence="4" id="KW-0067">ATP-binding</keyword>
<evidence type="ECO:0000256" key="6">
    <source>
        <dbReference type="ARBA" id="ARBA00047939"/>
    </source>
</evidence>
<keyword evidence="3" id="KW-0547">Nucleotide-binding</keyword>
<dbReference type="EMBL" id="AEVO01000055">
    <property type="protein sequence ID" value="EFY07019.1"/>
    <property type="molecule type" value="Genomic_DNA"/>
</dbReference>
<dbReference type="PANTHER" id="PTHR39560">
    <property type="entry name" value="PROTEIN ADENYLYLTRANSFERASE FIC-RELATED"/>
    <property type="match status" value="1"/>
</dbReference>
<evidence type="ECO:0000256" key="1">
    <source>
        <dbReference type="ARBA" id="ARBA00022679"/>
    </source>
</evidence>
<protein>
    <recommendedName>
        <fullName evidence="5">protein adenylyltransferase</fullName>
        <ecNumber evidence="5">2.7.7.108</ecNumber>
    </recommendedName>
</protein>
<evidence type="ECO:0000259" key="8">
    <source>
        <dbReference type="PROSITE" id="PS51459"/>
    </source>
</evidence>
<evidence type="ECO:0000313" key="9">
    <source>
        <dbReference type="EMBL" id="EFY07019.1"/>
    </source>
</evidence>
<sequence>MSQPQSDYIYCYKGTEVLINNFGLEDPEKLKKVERTITGARLIELLKNPVHGKFDTAHLKKIHQYIFQDIYPFAGEFRRVDIAKGLMFCHCEYIERELDKLFLKLKEENYLKNTNFDEIPSRAAFYMGEINAIHPFRDGNGRAQREFIRELLLPLNLQTDYSKCPKDMMLKASIASFNGDDSILTKLYKMCIYPKN</sequence>
<dbReference type="InterPro" id="IPR003812">
    <property type="entry name" value="Fido"/>
</dbReference>
<comment type="catalytic activity">
    <reaction evidence="6">
        <text>L-threonyl-[protein] + ATP = 3-O-(5'-adenylyl)-L-threonyl-[protein] + diphosphate</text>
        <dbReference type="Rhea" id="RHEA:54292"/>
        <dbReference type="Rhea" id="RHEA-COMP:11060"/>
        <dbReference type="Rhea" id="RHEA-COMP:13847"/>
        <dbReference type="ChEBI" id="CHEBI:30013"/>
        <dbReference type="ChEBI" id="CHEBI:30616"/>
        <dbReference type="ChEBI" id="CHEBI:33019"/>
        <dbReference type="ChEBI" id="CHEBI:138113"/>
        <dbReference type="EC" id="2.7.7.108"/>
    </reaction>
</comment>
<feature type="domain" description="Fido" evidence="8">
    <location>
        <begin position="54"/>
        <end position="194"/>
    </location>
</feature>
<reference evidence="9 10" key="1">
    <citation type="submission" date="2011-01" db="EMBL/GenBank/DDBJ databases">
        <authorList>
            <person name="Weinstock G."/>
            <person name="Sodergren E."/>
            <person name="Clifton S."/>
            <person name="Fulton L."/>
            <person name="Fulton B."/>
            <person name="Courtney L."/>
            <person name="Fronick C."/>
            <person name="Harrison M."/>
            <person name="Strong C."/>
            <person name="Farmer C."/>
            <person name="Delahaunty K."/>
            <person name="Markovic C."/>
            <person name="Hall O."/>
            <person name="Minx P."/>
            <person name="Tomlinson C."/>
            <person name="Mitreva M."/>
            <person name="Hou S."/>
            <person name="Chen J."/>
            <person name="Wollam A."/>
            <person name="Pepin K.H."/>
            <person name="Johnson M."/>
            <person name="Bhonagiri V."/>
            <person name="Zhang X."/>
            <person name="Suruliraj S."/>
            <person name="Warren W."/>
            <person name="Chinwalla A."/>
            <person name="Mardis E.R."/>
            <person name="Wilson R.K."/>
        </authorList>
    </citation>
    <scope>NUCLEOTIDE SEQUENCE [LARGE SCALE GENOMIC DNA]</scope>
    <source>
        <strain evidence="10">DSM 22608 / JCM 16073 / KCTC 15190 / YIT 12066</strain>
    </source>
</reference>
<name>E8LKD6_SUCHY</name>
<dbReference type="eggNOG" id="COG2184">
    <property type="taxonomic scope" value="Bacteria"/>
</dbReference>
<dbReference type="Gene3D" id="1.10.3290.10">
    <property type="entry name" value="Fido-like domain"/>
    <property type="match status" value="1"/>
</dbReference>
<dbReference type="InterPro" id="IPR036597">
    <property type="entry name" value="Fido-like_dom_sf"/>
</dbReference>
<dbReference type="Proteomes" id="UP000018458">
    <property type="component" value="Unassembled WGS sequence"/>
</dbReference>
<dbReference type="GO" id="GO:0005524">
    <property type="term" value="F:ATP binding"/>
    <property type="evidence" value="ECO:0007669"/>
    <property type="project" value="UniProtKB-KW"/>
</dbReference>
<evidence type="ECO:0000313" key="10">
    <source>
        <dbReference type="Proteomes" id="UP000018458"/>
    </source>
</evidence>
<evidence type="ECO:0000256" key="7">
    <source>
        <dbReference type="ARBA" id="ARBA00048696"/>
    </source>
</evidence>
<accession>E8LKD6</accession>
<comment type="caution">
    <text evidence="9">The sequence shown here is derived from an EMBL/GenBank/DDBJ whole genome shotgun (WGS) entry which is preliminary data.</text>
</comment>
<dbReference type="PROSITE" id="PS51459">
    <property type="entry name" value="FIDO"/>
    <property type="match status" value="1"/>
</dbReference>
<dbReference type="SUPFAM" id="SSF140931">
    <property type="entry name" value="Fic-like"/>
    <property type="match status" value="1"/>
</dbReference>
<dbReference type="AlphaFoldDB" id="E8LKD6"/>
<evidence type="ECO:0000256" key="4">
    <source>
        <dbReference type="ARBA" id="ARBA00022840"/>
    </source>
</evidence>
<comment type="catalytic activity">
    <reaction evidence="7">
        <text>L-tyrosyl-[protein] + ATP = O-(5'-adenylyl)-L-tyrosyl-[protein] + diphosphate</text>
        <dbReference type="Rhea" id="RHEA:54288"/>
        <dbReference type="Rhea" id="RHEA-COMP:10136"/>
        <dbReference type="Rhea" id="RHEA-COMP:13846"/>
        <dbReference type="ChEBI" id="CHEBI:30616"/>
        <dbReference type="ChEBI" id="CHEBI:33019"/>
        <dbReference type="ChEBI" id="CHEBI:46858"/>
        <dbReference type="ChEBI" id="CHEBI:83624"/>
        <dbReference type="EC" id="2.7.7.108"/>
    </reaction>
</comment>
<dbReference type="Pfam" id="PF02661">
    <property type="entry name" value="Fic"/>
    <property type="match status" value="1"/>
</dbReference>
<dbReference type="STRING" id="762983.HMPREF9444_01174"/>
<keyword evidence="2" id="KW-0548">Nucleotidyltransferase</keyword>
<evidence type="ECO:0000256" key="3">
    <source>
        <dbReference type="ARBA" id="ARBA00022741"/>
    </source>
</evidence>
<organism evidence="9 10">
    <name type="scientific">Succinatimonas hippei (strain DSM 22608 / JCM 16073 / KCTC 15190 / YIT 12066)</name>
    <dbReference type="NCBI Taxonomy" id="762983"/>
    <lineage>
        <taxon>Bacteria</taxon>
        <taxon>Pseudomonadati</taxon>
        <taxon>Pseudomonadota</taxon>
        <taxon>Gammaproteobacteria</taxon>
        <taxon>Aeromonadales</taxon>
        <taxon>Succinivibrionaceae</taxon>
        <taxon>Succinatimonas</taxon>
    </lineage>
</organism>
<dbReference type="PANTHER" id="PTHR39560:SF1">
    <property type="entry name" value="PROTEIN ADENYLYLTRANSFERASE FIC-RELATED"/>
    <property type="match status" value="1"/>
</dbReference>
<keyword evidence="1" id="KW-0808">Transferase</keyword>
<keyword evidence="10" id="KW-1185">Reference proteome</keyword>
<dbReference type="GO" id="GO:0051302">
    <property type="term" value="P:regulation of cell division"/>
    <property type="evidence" value="ECO:0007669"/>
    <property type="project" value="TreeGrafter"/>
</dbReference>
<evidence type="ECO:0000256" key="2">
    <source>
        <dbReference type="ARBA" id="ARBA00022695"/>
    </source>
</evidence>
<dbReference type="RefSeq" id="WP_009143374.1">
    <property type="nucleotide sequence ID" value="NZ_GL830991.1"/>
</dbReference>